<dbReference type="InterPro" id="IPR046533">
    <property type="entry name" value="DUF6598"/>
</dbReference>
<keyword evidence="4" id="KW-1185">Reference proteome</keyword>
<accession>A0AAD8TRL8</accession>
<dbReference type="PANTHER" id="PTHR33065">
    <property type="entry name" value="OS07G0486400 PROTEIN"/>
    <property type="match status" value="1"/>
</dbReference>
<protein>
    <recommendedName>
        <fullName evidence="2">DUF6598 domain-containing protein</fullName>
    </recommendedName>
</protein>
<dbReference type="Proteomes" id="UP001231189">
    <property type="component" value="Unassembled WGS sequence"/>
</dbReference>
<feature type="domain" description="DUF6598" evidence="2">
    <location>
        <begin position="192"/>
        <end position="440"/>
    </location>
</feature>
<reference evidence="3" key="1">
    <citation type="submission" date="2023-07" db="EMBL/GenBank/DDBJ databases">
        <title>A chromosome-level genome assembly of Lolium multiflorum.</title>
        <authorList>
            <person name="Chen Y."/>
            <person name="Copetti D."/>
            <person name="Kolliker R."/>
            <person name="Studer B."/>
        </authorList>
    </citation>
    <scope>NUCLEOTIDE SEQUENCE</scope>
    <source>
        <strain evidence="3">02402/16</strain>
        <tissue evidence="3">Leaf</tissue>
    </source>
</reference>
<evidence type="ECO:0000259" key="2">
    <source>
        <dbReference type="Pfam" id="PF20241"/>
    </source>
</evidence>
<dbReference type="PANTHER" id="PTHR33065:SF183">
    <property type="entry name" value="DUF6598 DOMAIN-CONTAINING PROTEIN"/>
    <property type="match status" value="1"/>
</dbReference>
<dbReference type="Pfam" id="PF20241">
    <property type="entry name" value="DUF6598"/>
    <property type="match status" value="1"/>
</dbReference>
<dbReference type="AlphaFoldDB" id="A0AAD8TRL8"/>
<organism evidence="3 4">
    <name type="scientific">Lolium multiflorum</name>
    <name type="common">Italian ryegrass</name>
    <name type="synonym">Lolium perenne subsp. multiflorum</name>
    <dbReference type="NCBI Taxonomy" id="4521"/>
    <lineage>
        <taxon>Eukaryota</taxon>
        <taxon>Viridiplantae</taxon>
        <taxon>Streptophyta</taxon>
        <taxon>Embryophyta</taxon>
        <taxon>Tracheophyta</taxon>
        <taxon>Spermatophyta</taxon>
        <taxon>Magnoliopsida</taxon>
        <taxon>Liliopsida</taxon>
        <taxon>Poales</taxon>
        <taxon>Poaceae</taxon>
        <taxon>BOP clade</taxon>
        <taxon>Pooideae</taxon>
        <taxon>Poodae</taxon>
        <taxon>Poeae</taxon>
        <taxon>Poeae Chloroplast Group 2 (Poeae type)</taxon>
        <taxon>Loliodinae</taxon>
        <taxon>Loliinae</taxon>
        <taxon>Lolium</taxon>
    </lineage>
</organism>
<proteinExistence type="predicted"/>
<evidence type="ECO:0000313" key="3">
    <source>
        <dbReference type="EMBL" id="KAK1686517.1"/>
    </source>
</evidence>
<sequence length="477" mass="53258">MEGISTPNFQVGDEHDKAEDGTDCGLALRTLCEQIRLQMEKVELSLVSTNTEHERRKQIPALLQSIADTITRFCAAYPEKKEMDVANLEDEVEGELVMSSCKFSTETKEAEEERRVQVQGYATETSSESDQSDDDEFQYRYDEEAFARFRAGWERAHGDNKIDFQDLTLFSPMLFTHCTPGFMPIDAINAKTVQVCSIKVTDLKHFSWPLQVHGVVAARDAVDHRRNPIFLRPRDDCQILDEAHPFLHLTGPVRAIVSEEPVDIEIQLIVKGATADEDRALISYAFYYDGDNGAKVRTSTIEKHSCTLELCTQQIIRSVQATIFGVHVVDDKSTPFEHGFKVFCYSLTQRGSENTNESPPSLQVALFDSKVGRKPGVKGGFINLSRQVVSVEMRGKLKVVVQAYSQSGDIAAQGHVLVVPKRCNTSQHELELGGFKVVFTVAWSLLVDDEDAILINGMADPFALLPPMHPSIASLLE</sequence>
<gene>
    <name evidence="3" type="ORF">QYE76_047365</name>
</gene>
<feature type="region of interest" description="Disordered" evidence="1">
    <location>
        <begin position="108"/>
        <end position="135"/>
    </location>
</feature>
<evidence type="ECO:0000313" key="4">
    <source>
        <dbReference type="Proteomes" id="UP001231189"/>
    </source>
</evidence>
<feature type="region of interest" description="Disordered" evidence="1">
    <location>
        <begin position="1"/>
        <end position="20"/>
    </location>
</feature>
<name>A0AAD8TRL8_LOLMU</name>
<evidence type="ECO:0000256" key="1">
    <source>
        <dbReference type="SAM" id="MobiDB-lite"/>
    </source>
</evidence>
<dbReference type="EMBL" id="JAUUTY010000002">
    <property type="protein sequence ID" value="KAK1686517.1"/>
    <property type="molecule type" value="Genomic_DNA"/>
</dbReference>
<comment type="caution">
    <text evidence="3">The sequence shown here is derived from an EMBL/GenBank/DDBJ whole genome shotgun (WGS) entry which is preliminary data.</text>
</comment>